<evidence type="ECO:0000313" key="2">
    <source>
        <dbReference type="EMBL" id="SDD53201.1"/>
    </source>
</evidence>
<sequence length="251" mass="26355">MKLKTSSFLLIFSLVGLLFTACNDSDENPQDQQSTNPLPDFGDADGVLAAIKAKSNLPSGTPSVPGMPDILIDVANANFYSSSSGGNLVNVGTVSLNDFALQNVGGNAYINNFTDITLELNSGQTNSWSVAGANGFSGFEHSTSKPMPGVVRFQTSVPEEFTISAGVALSVQSIPAAVDNLLWVVSDGRNVVTKEARSTSITFSASELNSLSASSTALVQVAAYNSESQTFGGKKIYFINETVDSKFVSLK</sequence>
<dbReference type="STRING" id="686796.SAMN04488104_103544"/>
<organism evidence="2 3">
    <name type="scientific">Algoriphagus faecimaris</name>
    <dbReference type="NCBI Taxonomy" id="686796"/>
    <lineage>
        <taxon>Bacteria</taxon>
        <taxon>Pseudomonadati</taxon>
        <taxon>Bacteroidota</taxon>
        <taxon>Cytophagia</taxon>
        <taxon>Cytophagales</taxon>
        <taxon>Cyclobacteriaceae</taxon>
        <taxon>Algoriphagus</taxon>
    </lineage>
</organism>
<dbReference type="EMBL" id="FNAC01000035">
    <property type="protein sequence ID" value="SDD53201.1"/>
    <property type="molecule type" value="Genomic_DNA"/>
</dbReference>
<gene>
    <name evidence="2" type="ORF">SAMN04488104_103544</name>
</gene>
<reference evidence="3" key="1">
    <citation type="submission" date="2016-10" db="EMBL/GenBank/DDBJ databases">
        <authorList>
            <person name="Varghese N."/>
            <person name="Submissions S."/>
        </authorList>
    </citation>
    <scope>NUCLEOTIDE SEQUENCE [LARGE SCALE GENOMIC DNA]</scope>
    <source>
        <strain evidence="3">DSM 23095</strain>
    </source>
</reference>
<dbReference type="RefSeq" id="WP_087940528.1">
    <property type="nucleotide sequence ID" value="NZ_FNAC01000035.1"/>
</dbReference>
<feature type="signal peptide" evidence="1">
    <location>
        <begin position="1"/>
        <end position="24"/>
    </location>
</feature>
<dbReference type="Proteomes" id="UP000199060">
    <property type="component" value="Unassembled WGS sequence"/>
</dbReference>
<protein>
    <recommendedName>
        <fullName evidence="4">DUF5689 domain-containing protein</fullName>
    </recommendedName>
</protein>
<evidence type="ECO:0000256" key="1">
    <source>
        <dbReference type="SAM" id="SignalP"/>
    </source>
</evidence>
<evidence type="ECO:0008006" key="4">
    <source>
        <dbReference type="Google" id="ProtNLM"/>
    </source>
</evidence>
<dbReference type="OrthoDB" id="822942at2"/>
<keyword evidence="3" id="KW-1185">Reference proteome</keyword>
<name>A0A1G6VI68_9BACT</name>
<evidence type="ECO:0000313" key="3">
    <source>
        <dbReference type="Proteomes" id="UP000199060"/>
    </source>
</evidence>
<accession>A0A1G6VI68</accession>
<dbReference type="PROSITE" id="PS51257">
    <property type="entry name" value="PROKAR_LIPOPROTEIN"/>
    <property type="match status" value="1"/>
</dbReference>
<proteinExistence type="predicted"/>
<keyword evidence="1" id="KW-0732">Signal</keyword>
<dbReference type="AlphaFoldDB" id="A0A1G6VI68"/>
<feature type="chain" id="PRO_5011534527" description="DUF5689 domain-containing protein" evidence="1">
    <location>
        <begin position="25"/>
        <end position="251"/>
    </location>
</feature>